<keyword evidence="1" id="KW-0677">Repeat</keyword>
<dbReference type="EMBL" id="BMYM01000002">
    <property type="protein sequence ID" value="GHD35248.1"/>
    <property type="molecule type" value="Genomic_DNA"/>
</dbReference>
<dbReference type="AlphaFoldDB" id="A0A918XJP7"/>
<sequence length="606" mass="67454">MADNPQARYQALLAQLSQQLRTSPQLALQNLDKLLARSAGDPNFLHLKGLSLAALERHSEAASAMEASLRAFPQQSECHGNLANSLKKLLRLDEAEQHYREALVINPAFLQARKNLGLLLLSMERLEEAREVLEEVNQQQPNDASVLTALGNVERLSHEYVSAIRYYRQALASQPNYTSALHNMGLALKLNEQPADALPYFTRAAELAPTLAEVQLNWGNAHFELGDYEAARHHYEAALARDPGYVLAHETMSELLWQQGDTAHFTDAYGEAIKALPDNISLRESLVQVLINAGQFDRAAQALDEAMSIQASPALLRASAELAANRADYAQARRDFEAALQQAPDTDTAHGLARLLIIEGDYPAALSVLDTLQSKDPDNQLTWALKGTCWRLLDDPRYQWLIDYQRDVRVLTLDTPPGYASLPEFLQALQEVLLGMHGTRAAPMRQTLVSGTQTPGRLLHKPDPLIQVYRELLTRAVSRYIEDMPTDPTHPLYARRSKNFTFSGSWSVRLYSGGYHVNHVHPEGWISSACYIHLPSGMGSESNAGCIKFGESALGLGEREVIERIVRPEPGQLALFPSYVWHGTYDFEAPDTDFRLTAPFDVIPQP</sequence>
<dbReference type="Gene3D" id="1.25.40.10">
    <property type="entry name" value="Tetratricopeptide repeat domain"/>
    <property type="match status" value="2"/>
</dbReference>
<evidence type="ECO:0000313" key="4">
    <source>
        <dbReference type="EMBL" id="GHD35248.1"/>
    </source>
</evidence>
<dbReference type="Pfam" id="PF13759">
    <property type="entry name" value="2OG-FeII_Oxy_5"/>
    <property type="match status" value="1"/>
</dbReference>
<dbReference type="SUPFAM" id="SSF48452">
    <property type="entry name" value="TPR-like"/>
    <property type="match status" value="2"/>
</dbReference>
<dbReference type="PROSITE" id="PS50005">
    <property type="entry name" value="TPR"/>
    <property type="match status" value="4"/>
</dbReference>
<dbReference type="InterPro" id="IPR019734">
    <property type="entry name" value="TPR_rpt"/>
</dbReference>
<keyword evidence="5" id="KW-1185">Reference proteome</keyword>
<keyword evidence="2 3" id="KW-0802">TPR repeat</keyword>
<organism evidence="4 5">
    <name type="scientific">Parahalioglobus pacificus</name>
    <dbReference type="NCBI Taxonomy" id="930806"/>
    <lineage>
        <taxon>Bacteria</taxon>
        <taxon>Pseudomonadati</taxon>
        <taxon>Pseudomonadota</taxon>
        <taxon>Gammaproteobacteria</taxon>
        <taxon>Cellvibrionales</taxon>
        <taxon>Halieaceae</taxon>
        <taxon>Parahalioglobus</taxon>
    </lineage>
</organism>
<dbReference type="Pfam" id="PF13432">
    <property type="entry name" value="TPR_16"/>
    <property type="match status" value="3"/>
</dbReference>
<dbReference type="PANTHER" id="PTHR44943:SF4">
    <property type="entry name" value="TPR REPEAT-CONTAINING PROTEIN MJ0798"/>
    <property type="match status" value="1"/>
</dbReference>
<name>A0A918XJP7_9GAMM</name>
<accession>A0A918XJP7</accession>
<dbReference type="RefSeq" id="WP_189477843.1">
    <property type="nucleotide sequence ID" value="NZ_BMYM01000002.1"/>
</dbReference>
<dbReference type="InterPro" id="IPR051685">
    <property type="entry name" value="Ycf3/AcsC/BcsC/TPR_MFPF"/>
</dbReference>
<feature type="repeat" description="TPR" evidence="3">
    <location>
        <begin position="178"/>
        <end position="211"/>
    </location>
</feature>
<comment type="caution">
    <text evidence="4">The sequence shown here is derived from an EMBL/GenBank/DDBJ whole genome shotgun (WGS) entry which is preliminary data.</text>
</comment>
<protein>
    <recommendedName>
        <fullName evidence="6">Tfp pilus assembly protein PilF</fullName>
    </recommendedName>
</protein>
<dbReference type="Gene3D" id="2.60.120.620">
    <property type="entry name" value="q2cbj1_9rhob like domain"/>
    <property type="match status" value="1"/>
</dbReference>
<evidence type="ECO:0008006" key="6">
    <source>
        <dbReference type="Google" id="ProtNLM"/>
    </source>
</evidence>
<dbReference type="SMART" id="SM00028">
    <property type="entry name" value="TPR"/>
    <property type="match status" value="7"/>
</dbReference>
<evidence type="ECO:0000313" key="5">
    <source>
        <dbReference type="Proteomes" id="UP000644693"/>
    </source>
</evidence>
<proteinExistence type="predicted"/>
<feature type="repeat" description="TPR" evidence="3">
    <location>
        <begin position="144"/>
        <end position="177"/>
    </location>
</feature>
<dbReference type="Pfam" id="PF14559">
    <property type="entry name" value="TPR_19"/>
    <property type="match status" value="2"/>
</dbReference>
<evidence type="ECO:0000256" key="2">
    <source>
        <dbReference type="ARBA" id="ARBA00022803"/>
    </source>
</evidence>
<evidence type="ECO:0000256" key="1">
    <source>
        <dbReference type="ARBA" id="ARBA00022737"/>
    </source>
</evidence>
<dbReference type="Proteomes" id="UP000644693">
    <property type="component" value="Unassembled WGS sequence"/>
</dbReference>
<dbReference type="InterPro" id="IPR011990">
    <property type="entry name" value="TPR-like_helical_dom_sf"/>
</dbReference>
<feature type="repeat" description="TPR" evidence="3">
    <location>
        <begin position="212"/>
        <end position="245"/>
    </location>
</feature>
<feature type="repeat" description="TPR" evidence="3">
    <location>
        <begin position="110"/>
        <end position="143"/>
    </location>
</feature>
<dbReference type="PANTHER" id="PTHR44943">
    <property type="entry name" value="CELLULOSE SYNTHASE OPERON PROTEIN C"/>
    <property type="match status" value="1"/>
</dbReference>
<reference evidence="4" key="1">
    <citation type="journal article" date="2014" name="Int. J. Syst. Evol. Microbiol.">
        <title>Complete genome sequence of Corynebacterium casei LMG S-19264T (=DSM 44701T), isolated from a smear-ripened cheese.</title>
        <authorList>
            <consortium name="US DOE Joint Genome Institute (JGI-PGF)"/>
            <person name="Walter F."/>
            <person name="Albersmeier A."/>
            <person name="Kalinowski J."/>
            <person name="Ruckert C."/>
        </authorList>
    </citation>
    <scope>NUCLEOTIDE SEQUENCE</scope>
    <source>
        <strain evidence="4">KCTC 23430</strain>
    </source>
</reference>
<reference evidence="4" key="2">
    <citation type="submission" date="2020-09" db="EMBL/GenBank/DDBJ databases">
        <authorList>
            <person name="Sun Q."/>
            <person name="Kim S."/>
        </authorList>
    </citation>
    <scope>NUCLEOTIDE SEQUENCE</scope>
    <source>
        <strain evidence="4">KCTC 23430</strain>
    </source>
</reference>
<evidence type="ECO:0000256" key="3">
    <source>
        <dbReference type="PROSITE-ProRule" id="PRU00339"/>
    </source>
</evidence>
<gene>
    <name evidence="4" type="ORF">GCM10007053_21920</name>
</gene>
<dbReference type="InterPro" id="IPR012668">
    <property type="entry name" value="CHP02466"/>
</dbReference>